<gene>
    <name evidence="1" type="ORF">ANN_05012</name>
</gene>
<sequence>MDAPIPAPAACEVRSVIKFLNAQGTAPIVIYRQLCQVYDPNVMSKQMWEVLDQSSYSPDLAPSVFHLFEPLKKHLGGKRFNADTAVQQTVMTWLQGLDADFFYGGIDALVYRLNKCLYKRGDYIEK</sequence>
<proteinExistence type="predicted"/>
<accession>A0ABQ8TBL4</accession>
<evidence type="ECO:0000313" key="2">
    <source>
        <dbReference type="Proteomes" id="UP001148838"/>
    </source>
</evidence>
<keyword evidence="2" id="KW-1185">Reference proteome</keyword>
<comment type="caution">
    <text evidence="1">The sequence shown here is derived from an EMBL/GenBank/DDBJ whole genome shotgun (WGS) entry which is preliminary data.</text>
</comment>
<dbReference type="Gene3D" id="3.30.420.10">
    <property type="entry name" value="Ribonuclease H-like superfamily/Ribonuclease H"/>
    <property type="match status" value="1"/>
</dbReference>
<dbReference type="Proteomes" id="UP001148838">
    <property type="component" value="Unassembled WGS sequence"/>
</dbReference>
<dbReference type="InterPro" id="IPR052709">
    <property type="entry name" value="Transposase-MT_Hybrid"/>
</dbReference>
<reference evidence="1 2" key="1">
    <citation type="journal article" date="2022" name="Allergy">
        <title>Genome assembly and annotation of Periplaneta americana reveal a comprehensive cockroach allergen profile.</title>
        <authorList>
            <person name="Wang L."/>
            <person name="Xiong Q."/>
            <person name="Saelim N."/>
            <person name="Wang L."/>
            <person name="Nong W."/>
            <person name="Wan A.T."/>
            <person name="Shi M."/>
            <person name="Liu X."/>
            <person name="Cao Q."/>
            <person name="Hui J.H.L."/>
            <person name="Sookrung N."/>
            <person name="Leung T.F."/>
            <person name="Tungtrongchitr A."/>
            <person name="Tsui S.K.W."/>
        </authorList>
    </citation>
    <scope>NUCLEOTIDE SEQUENCE [LARGE SCALE GENOMIC DNA]</scope>
    <source>
        <strain evidence="1">PWHHKU_190912</strain>
    </source>
</reference>
<protein>
    <submittedName>
        <fullName evidence="1">Uncharacterized protein</fullName>
    </submittedName>
</protein>
<evidence type="ECO:0000313" key="1">
    <source>
        <dbReference type="EMBL" id="KAJ4443344.1"/>
    </source>
</evidence>
<name>A0ABQ8TBL4_PERAM</name>
<dbReference type="PANTHER" id="PTHR46060:SF1">
    <property type="entry name" value="MARINER MOS1 TRANSPOSASE-LIKE PROTEIN"/>
    <property type="match status" value="1"/>
</dbReference>
<dbReference type="InterPro" id="IPR036397">
    <property type="entry name" value="RNaseH_sf"/>
</dbReference>
<organism evidence="1 2">
    <name type="scientific">Periplaneta americana</name>
    <name type="common">American cockroach</name>
    <name type="synonym">Blatta americana</name>
    <dbReference type="NCBI Taxonomy" id="6978"/>
    <lineage>
        <taxon>Eukaryota</taxon>
        <taxon>Metazoa</taxon>
        <taxon>Ecdysozoa</taxon>
        <taxon>Arthropoda</taxon>
        <taxon>Hexapoda</taxon>
        <taxon>Insecta</taxon>
        <taxon>Pterygota</taxon>
        <taxon>Neoptera</taxon>
        <taxon>Polyneoptera</taxon>
        <taxon>Dictyoptera</taxon>
        <taxon>Blattodea</taxon>
        <taxon>Blattoidea</taxon>
        <taxon>Blattidae</taxon>
        <taxon>Blattinae</taxon>
        <taxon>Periplaneta</taxon>
    </lineage>
</organism>
<dbReference type="EMBL" id="JAJSOF020000013">
    <property type="protein sequence ID" value="KAJ4443344.1"/>
    <property type="molecule type" value="Genomic_DNA"/>
</dbReference>
<dbReference type="PANTHER" id="PTHR46060">
    <property type="entry name" value="MARINER MOS1 TRANSPOSASE-LIKE PROTEIN"/>
    <property type="match status" value="1"/>
</dbReference>